<accession>A0A859CVG9</accession>
<evidence type="ECO:0000256" key="1">
    <source>
        <dbReference type="SAM" id="MobiDB-lite"/>
    </source>
</evidence>
<dbReference type="AlphaFoldDB" id="A0A859CVG9"/>
<feature type="compositionally biased region" description="Polar residues" evidence="1">
    <location>
        <begin position="36"/>
        <end position="47"/>
    </location>
</feature>
<protein>
    <submittedName>
        <fullName evidence="2">Uncharacterized protein</fullName>
    </submittedName>
</protein>
<dbReference type="Proteomes" id="UP000509371">
    <property type="component" value="Chromosome"/>
</dbReference>
<sequence length="47" mass="5185">MLVWGAALLENALKTFSKQNMNPEFSLKNDGRDVTNKTVDIASNQSS</sequence>
<gene>
    <name evidence="2" type="ORF">MP3633_1769</name>
</gene>
<feature type="region of interest" description="Disordered" evidence="1">
    <location>
        <begin position="22"/>
        <end position="47"/>
    </location>
</feature>
<proteinExistence type="predicted"/>
<dbReference type="EMBL" id="CP054301">
    <property type="protein sequence ID" value="QKK80498.1"/>
    <property type="molecule type" value="Genomic_DNA"/>
</dbReference>
<evidence type="ECO:0000313" key="2">
    <source>
        <dbReference type="EMBL" id="QKK80498.1"/>
    </source>
</evidence>
<organism evidence="2 3">
    <name type="scientific">Marinomonas primoryensis</name>
    <dbReference type="NCBI Taxonomy" id="178399"/>
    <lineage>
        <taxon>Bacteria</taxon>
        <taxon>Pseudomonadati</taxon>
        <taxon>Pseudomonadota</taxon>
        <taxon>Gammaproteobacteria</taxon>
        <taxon>Oceanospirillales</taxon>
        <taxon>Oceanospirillaceae</taxon>
        <taxon>Marinomonas</taxon>
    </lineage>
</organism>
<dbReference type="KEGG" id="mpri:MP3633_1769"/>
<evidence type="ECO:0000313" key="3">
    <source>
        <dbReference type="Proteomes" id="UP000509371"/>
    </source>
</evidence>
<name>A0A859CVG9_9GAMM</name>
<reference evidence="2 3" key="1">
    <citation type="submission" date="2020-06" db="EMBL/GenBank/DDBJ databases">
        <authorList>
            <person name="Voronona O.L."/>
            <person name="Aksenova E.I."/>
            <person name="Kunda M.S."/>
            <person name="Semenov A.N."/>
            <person name="Ryzhova N."/>
        </authorList>
    </citation>
    <scope>NUCLEOTIDE SEQUENCE [LARGE SCALE GENOMIC DNA]</scope>
    <source>
        <strain evidence="2 3">MPKMM3633</strain>
    </source>
</reference>